<dbReference type="EC" id="3.1.4.-" evidence="2"/>
<evidence type="ECO:0000259" key="1">
    <source>
        <dbReference type="PROSITE" id="PS51832"/>
    </source>
</evidence>
<protein>
    <submittedName>
        <fullName evidence="2">HD-GYP domain-containing protein</fullName>
        <ecNumber evidence="2">3.1.4.-</ecNumber>
    </submittedName>
</protein>
<organism evidence="2 3">
    <name type="scientific">Clostridium boliviensis</name>
    <dbReference type="NCBI Taxonomy" id="318465"/>
    <lineage>
        <taxon>Bacteria</taxon>
        <taxon>Bacillati</taxon>
        <taxon>Bacillota</taxon>
        <taxon>Clostridia</taxon>
        <taxon>Eubacteriales</taxon>
        <taxon>Clostridiaceae</taxon>
        <taxon>Clostridium</taxon>
    </lineage>
</organism>
<gene>
    <name evidence="2" type="ORF">RZO55_00290</name>
</gene>
<evidence type="ECO:0000313" key="2">
    <source>
        <dbReference type="EMBL" id="MDW2796025.1"/>
    </source>
</evidence>
<dbReference type="PROSITE" id="PS51832">
    <property type="entry name" value="HD_GYP"/>
    <property type="match status" value="1"/>
</dbReference>
<name>A0ABU4GEH5_9CLOT</name>
<dbReference type="PANTHER" id="PTHR43155:SF2">
    <property type="entry name" value="CYCLIC DI-GMP PHOSPHODIESTERASE PA4108"/>
    <property type="match status" value="1"/>
</dbReference>
<dbReference type="NCBIfam" id="TIGR00277">
    <property type="entry name" value="HDIG"/>
    <property type="match status" value="1"/>
</dbReference>
<evidence type="ECO:0000313" key="3">
    <source>
        <dbReference type="Proteomes" id="UP001276854"/>
    </source>
</evidence>
<sequence>MKNKSGFELYNNGIDYHEIIECIVSALDAKDPYTAGHSQRVSDMALALSGFLKLEREETERIHIAAHLHDIGKIGVPDAVLNKPDRLSPDEWTAMKKHPQTGAQILSKSRHLNELKDIVLHHHERYDGKGYPYGLKGEEIPLGARIISVCDSIDAMTSDRGYRDAYSLKYCYEEIKRNLGIMYDPVIGTMALERWEELTGYTGTSCNLKINHCEI</sequence>
<dbReference type="EMBL" id="JAWONS010000002">
    <property type="protein sequence ID" value="MDW2796025.1"/>
    <property type="molecule type" value="Genomic_DNA"/>
</dbReference>
<dbReference type="Proteomes" id="UP001276854">
    <property type="component" value="Unassembled WGS sequence"/>
</dbReference>
<accession>A0ABU4GEH5</accession>
<dbReference type="Gene3D" id="1.10.3210.10">
    <property type="entry name" value="Hypothetical protein af1432"/>
    <property type="match status" value="1"/>
</dbReference>
<reference evidence="2 3" key="1">
    <citation type="submission" date="2023-10" db="EMBL/GenBank/DDBJ databases">
        <title>A novel Glycoside Hydrolase 43-Like Enzyme from Clostrdium boliviensis is an Endo-xylanase, and a Candidate for Xylooligosaccharides Production from Different Xylan Substrates.</title>
        <authorList>
            <person name="Alvarez M.T."/>
            <person name="Rocabado-Villegas L.R."/>
            <person name="Salas-Veizaga D.M."/>
            <person name="Linares-Pasten J.A."/>
            <person name="Gudmundsdottir E.E."/>
            <person name="Hreggvidsson G.O."/>
            <person name="Adlercreutz P."/>
            <person name="Nordberg Karlsson E."/>
        </authorList>
    </citation>
    <scope>NUCLEOTIDE SEQUENCE [LARGE SCALE GENOMIC DNA]</scope>
    <source>
        <strain evidence="2 3">E-1</strain>
    </source>
</reference>
<dbReference type="Pfam" id="PF13487">
    <property type="entry name" value="HD_5"/>
    <property type="match status" value="1"/>
</dbReference>
<proteinExistence type="predicted"/>
<comment type="caution">
    <text evidence="2">The sequence shown here is derived from an EMBL/GenBank/DDBJ whole genome shotgun (WGS) entry which is preliminary data.</text>
</comment>
<dbReference type="CDD" id="cd00077">
    <property type="entry name" value="HDc"/>
    <property type="match status" value="1"/>
</dbReference>
<dbReference type="RefSeq" id="WP_318062305.1">
    <property type="nucleotide sequence ID" value="NZ_JAWONS010000002.1"/>
</dbReference>
<dbReference type="PANTHER" id="PTHR43155">
    <property type="entry name" value="CYCLIC DI-GMP PHOSPHODIESTERASE PA4108-RELATED"/>
    <property type="match status" value="1"/>
</dbReference>
<dbReference type="GO" id="GO:0016787">
    <property type="term" value="F:hydrolase activity"/>
    <property type="evidence" value="ECO:0007669"/>
    <property type="project" value="UniProtKB-KW"/>
</dbReference>
<dbReference type="InterPro" id="IPR037522">
    <property type="entry name" value="HD_GYP_dom"/>
</dbReference>
<dbReference type="InterPro" id="IPR003607">
    <property type="entry name" value="HD/PDEase_dom"/>
</dbReference>
<keyword evidence="3" id="KW-1185">Reference proteome</keyword>
<dbReference type="InterPro" id="IPR006675">
    <property type="entry name" value="HDIG_dom"/>
</dbReference>
<dbReference type="SMART" id="SM00471">
    <property type="entry name" value="HDc"/>
    <property type="match status" value="1"/>
</dbReference>
<feature type="domain" description="HD-GYP" evidence="1">
    <location>
        <begin position="12"/>
        <end position="207"/>
    </location>
</feature>
<dbReference type="SUPFAM" id="SSF109604">
    <property type="entry name" value="HD-domain/PDEase-like"/>
    <property type="match status" value="1"/>
</dbReference>
<keyword evidence="2" id="KW-0378">Hydrolase</keyword>